<accession>A0ABU3EV62</accession>
<evidence type="ECO:0000259" key="1">
    <source>
        <dbReference type="Pfam" id="PF01521"/>
    </source>
</evidence>
<dbReference type="SUPFAM" id="SSF89360">
    <property type="entry name" value="HesB-like domain"/>
    <property type="match status" value="1"/>
</dbReference>
<sequence>MNITLTDTASEIIRNKVGDDKAFLLALNDGPNAFVAHDWCCAKGNQFQIVPVFNQVDGYTTKLSNPEFNVYVSEEEKPYLADHLVMDFDAKMNSFQLKCENNTIDSNIKLKNYFFS</sequence>
<name>A0ABU3EV62_9ENTE</name>
<dbReference type="InterPro" id="IPR035903">
    <property type="entry name" value="HesB-like_dom_sf"/>
</dbReference>
<comment type="caution">
    <text evidence="2">The sequence shown here is derived from an EMBL/GenBank/DDBJ whole genome shotgun (WGS) entry which is preliminary data.</text>
</comment>
<keyword evidence="3" id="KW-1185">Reference proteome</keyword>
<organism evidence="2 3">
    <name type="scientific">Enterococcus hulanensis</name>
    <dbReference type="NCBI Taxonomy" id="2559929"/>
    <lineage>
        <taxon>Bacteria</taxon>
        <taxon>Bacillati</taxon>
        <taxon>Bacillota</taxon>
        <taxon>Bacilli</taxon>
        <taxon>Lactobacillales</taxon>
        <taxon>Enterococcaceae</taxon>
        <taxon>Enterococcus</taxon>
    </lineage>
</organism>
<gene>
    <name evidence="2" type="ORF">P7D85_00445</name>
</gene>
<dbReference type="Proteomes" id="UP001252875">
    <property type="component" value="Unassembled WGS sequence"/>
</dbReference>
<dbReference type="RefSeq" id="WP_260456071.1">
    <property type="nucleotide sequence ID" value="NZ_JARPYF010000001.1"/>
</dbReference>
<dbReference type="InterPro" id="IPR000361">
    <property type="entry name" value="ATAP_core_dom"/>
</dbReference>
<proteinExistence type="predicted"/>
<dbReference type="EMBL" id="JARPYI010000001">
    <property type="protein sequence ID" value="MDT2598218.1"/>
    <property type="molecule type" value="Genomic_DNA"/>
</dbReference>
<feature type="domain" description="Core" evidence="1">
    <location>
        <begin position="1"/>
        <end position="111"/>
    </location>
</feature>
<evidence type="ECO:0000313" key="3">
    <source>
        <dbReference type="Proteomes" id="UP001252875"/>
    </source>
</evidence>
<protein>
    <submittedName>
        <fullName evidence="2">Iron-sulfur cluster biosynthesis family protein</fullName>
    </submittedName>
</protein>
<dbReference type="Gene3D" id="2.60.300.12">
    <property type="entry name" value="HesB-like domain"/>
    <property type="match status" value="1"/>
</dbReference>
<reference evidence="2 3" key="1">
    <citation type="submission" date="2023-03" db="EMBL/GenBank/DDBJ databases">
        <authorList>
            <person name="Shen W."/>
            <person name="Cai J."/>
        </authorList>
    </citation>
    <scope>NUCLEOTIDE SEQUENCE [LARGE SCALE GENOMIC DNA]</scope>
    <source>
        <strain evidence="2 3">D6-4</strain>
    </source>
</reference>
<evidence type="ECO:0000313" key="2">
    <source>
        <dbReference type="EMBL" id="MDT2598218.1"/>
    </source>
</evidence>
<dbReference type="Pfam" id="PF01521">
    <property type="entry name" value="Fe-S_biosyn"/>
    <property type="match status" value="1"/>
</dbReference>